<accession>A0ABN2ER28</accession>
<dbReference type="RefSeq" id="WP_346101513.1">
    <property type="nucleotide sequence ID" value="NZ_BAAAMU010000003.1"/>
</dbReference>
<evidence type="ECO:0000313" key="2">
    <source>
        <dbReference type="Proteomes" id="UP001500064"/>
    </source>
</evidence>
<reference evidence="1 2" key="1">
    <citation type="journal article" date="2019" name="Int. J. Syst. Evol. Microbiol.">
        <title>The Global Catalogue of Microorganisms (GCM) 10K type strain sequencing project: providing services to taxonomists for standard genome sequencing and annotation.</title>
        <authorList>
            <consortium name="The Broad Institute Genomics Platform"/>
            <consortium name="The Broad Institute Genome Sequencing Center for Infectious Disease"/>
            <person name="Wu L."/>
            <person name="Ma J."/>
        </authorList>
    </citation>
    <scope>NUCLEOTIDE SEQUENCE [LARGE SCALE GENOMIC DNA]</scope>
    <source>
        <strain evidence="1 2">JCM 13929</strain>
    </source>
</reference>
<dbReference type="EMBL" id="BAAAMU010000003">
    <property type="protein sequence ID" value="GAA1614560.1"/>
    <property type="molecule type" value="Genomic_DNA"/>
</dbReference>
<dbReference type="Proteomes" id="UP001500064">
    <property type="component" value="Unassembled WGS sequence"/>
</dbReference>
<protein>
    <submittedName>
        <fullName evidence="1">DNA sulfur modification protein DndE</fullName>
    </submittedName>
</protein>
<name>A0ABN2ER28_9ACTN</name>
<evidence type="ECO:0000313" key="1">
    <source>
        <dbReference type="EMBL" id="GAA1614560.1"/>
    </source>
</evidence>
<proteinExistence type="predicted"/>
<sequence>MPVERLRFSEQGRNRLITLKRRTALPTWAVLSRLALCRSLADPSIPPQKPERADSTLEIDWRTLAGPYGDVLWGMLRLRCRRDALPLDEDTIARQLSIHVHRGLGYLVGNPDLKSITDLAALTHTDVPLLNTGTEVVDAD</sequence>
<dbReference type="Pfam" id="PF08870">
    <property type="entry name" value="DndE"/>
    <property type="match status" value="1"/>
</dbReference>
<comment type="caution">
    <text evidence="1">The sequence shown here is derived from an EMBL/GenBank/DDBJ whole genome shotgun (WGS) entry which is preliminary data.</text>
</comment>
<dbReference type="NCBIfam" id="TIGR03184">
    <property type="entry name" value="DNA_S_dndE"/>
    <property type="match status" value="1"/>
</dbReference>
<dbReference type="InterPro" id="IPR014969">
    <property type="entry name" value="DNA_S_DndE"/>
</dbReference>
<dbReference type="Gene3D" id="1.10.1220.160">
    <property type="entry name" value="DNA sulphur modification protein DndE"/>
    <property type="match status" value="1"/>
</dbReference>
<gene>
    <name evidence="1" type="primary">dndE</name>
    <name evidence="1" type="ORF">GCM10009733_008460</name>
</gene>
<dbReference type="InterPro" id="IPR038472">
    <property type="entry name" value="DndE_sf"/>
</dbReference>
<keyword evidence="2" id="KW-1185">Reference proteome</keyword>
<organism evidence="1 2">
    <name type="scientific">Nonomuraea maheshkhaliensis</name>
    <dbReference type="NCBI Taxonomy" id="419590"/>
    <lineage>
        <taxon>Bacteria</taxon>
        <taxon>Bacillati</taxon>
        <taxon>Actinomycetota</taxon>
        <taxon>Actinomycetes</taxon>
        <taxon>Streptosporangiales</taxon>
        <taxon>Streptosporangiaceae</taxon>
        <taxon>Nonomuraea</taxon>
    </lineage>
</organism>